<evidence type="ECO:0000256" key="6">
    <source>
        <dbReference type="ARBA" id="ARBA00022692"/>
    </source>
</evidence>
<accession>A0A3B0ZKS0</accession>
<evidence type="ECO:0000256" key="2">
    <source>
        <dbReference type="ARBA" id="ARBA00008358"/>
    </source>
</evidence>
<keyword evidence="6 9" id="KW-0812">Transmembrane</keyword>
<name>A0A3B0ZKS0_9ZZZZ</name>
<keyword evidence="7 9" id="KW-1133">Transmembrane helix</keyword>
<feature type="domain" description="Type II secretion system protein GspI C-terminal" evidence="10">
    <location>
        <begin position="44"/>
        <end position="123"/>
    </location>
</feature>
<keyword evidence="3" id="KW-1003">Cell membrane</keyword>
<protein>
    <recommendedName>
        <fullName evidence="10">Type II secretion system protein GspI C-terminal domain-containing protein</fullName>
    </recommendedName>
</protein>
<comment type="subcellular location">
    <subcellularLocation>
        <location evidence="1">Cell inner membrane</location>
        <topology evidence="1">Single-pass membrane protein</topology>
    </subcellularLocation>
</comment>
<reference evidence="11" key="1">
    <citation type="submission" date="2018-06" db="EMBL/GenBank/DDBJ databases">
        <authorList>
            <person name="Zhirakovskaya E."/>
        </authorList>
    </citation>
    <scope>NUCLEOTIDE SEQUENCE</scope>
</reference>
<evidence type="ECO:0000259" key="10">
    <source>
        <dbReference type="Pfam" id="PF02501"/>
    </source>
</evidence>
<dbReference type="GO" id="GO:0015628">
    <property type="term" value="P:protein secretion by the type II secretion system"/>
    <property type="evidence" value="ECO:0007669"/>
    <property type="project" value="InterPro"/>
</dbReference>
<dbReference type="Gene3D" id="3.30.1300.30">
    <property type="entry name" value="GSPII I/J protein-like"/>
    <property type="match status" value="1"/>
</dbReference>
<proteinExistence type="inferred from homology"/>
<dbReference type="EMBL" id="UOFP01000203">
    <property type="protein sequence ID" value="VAW87907.1"/>
    <property type="molecule type" value="Genomic_DNA"/>
</dbReference>
<dbReference type="Pfam" id="PF07963">
    <property type="entry name" value="N_methyl"/>
    <property type="match status" value="1"/>
</dbReference>
<comment type="similarity">
    <text evidence="2">Belongs to the GSP I family.</text>
</comment>
<dbReference type="PANTHER" id="PTHR38779">
    <property type="entry name" value="TYPE II SECRETION SYSTEM PROTEIN I-RELATED"/>
    <property type="match status" value="1"/>
</dbReference>
<sequence length="126" mass="14470">MMLMMRNQRGFTLIEIMVALSILAIAMVAIYKSVAGYVNNAGYLEQRTFAQWSTVNIAEELRLSNPWPDLGKSDGELEEFAGRDWFWRVVVLKNEVEWMRTVEVKVFVDEEADSAVGQLTFYVVKP</sequence>
<evidence type="ECO:0000256" key="7">
    <source>
        <dbReference type="ARBA" id="ARBA00022989"/>
    </source>
</evidence>
<evidence type="ECO:0000256" key="3">
    <source>
        <dbReference type="ARBA" id="ARBA00022475"/>
    </source>
</evidence>
<keyword evidence="8 9" id="KW-0472">Membrane</keyword>
<dbReference type="AlphaFoldDB" id="A0A3B0ZKS0"/>
<dbReference type="InterPro" id="IPR010052">
    <property type="entry name" value="T2SS_protein-GspI"/>
</dbReference>
<dbReference type="GO" id="GO:0005886">
    <property type="term" value="C:plasma membrane"/>
    <property type="evidence" value="ECO:0007669"/>
    <property type="project" value="UniProtKB-SubCell"/>
</dbReference>
<evidence type="ECO:0000256" key="5">
    <source>
        <dbReference type="ARBA" id="ARBA00022519"/>
    </source>
</evidence>
<dbReference type="InterPro" id="IPR003413">
    <property type="entry name" value="T2SS_GspI_C"/>
</dbReference>
<organism evidence="11">
    <name type="scientific">hydrothermal vent metagenome</name>
    <dbReference type="NCBI Taxonomy" id="652676"/>
    <lineage>
        <taxon>unclassified sequences</taxon>
        <taxon>metagenomes</taxon>
        <taxon>ecological metagenomes</taxon>
    </lineage>
</organism>
<evidence type="ECO:0000256" key="8">
    <source>
        <dbReference type="ARBA" id="ARBA00023136"/>
    </source>
</evidence>
<dbReference type="InterPro" id="IPR045584">
    <property type="entry name" value="Pilin-like"/>
</dbReference>
<gene>
    <name evidence="11" type="ORF">MNBD_GAMMA18-1314</name>
</gene>
<dbReference type="Pfam" id="PF02501">
    <property type="entry name" value="T2SSI"/>
    <property type="match status" value="1"/>
</dbReference>
<dbReference type="NCBIfam" id="TIGR02532">
    <property type="entry name" value="IV_pilin_GFxxxE"/>
    <property type="match status" value="1"/>
</dbReference>
<feature type="transmembrane region" description="Helical" evidence="9">
    <location>
        <begin position="12"/>
        <end position="31"/>
    </location>
</feature>
<dbReference type="InterPro" id="IPR012902">
    <property type="entry name" value="N_methyl_site"/>
</dbReference>
<dbReference type="GO" id="GO:0015627">
    <property type="term" value="C:type II protein secretion system complex"/>
    <property type="evidence" value="ECO:0007669"/>
    <property type="project" value="InterPro"/>
</dbReference>
<evidence type="ECO:0000313" key="11">
    <source>
        <dbReference type="EMBL" id="VAW87907.1"/>
    </source>
</evidence>
<dbReference type="PANTHER" id="PTHR38779:SF2">
    <property type="entry name" value="TYPE II SECRETION SYSTEM PROTEIN I-RELATED"/>
    <property type="match status" value="1"/>
</dbReference>
<evidence type="ECO:0000256" key="4">
    <source>
        <dbReference type="ARBA" id="ARBA00022481"/>
    </source>
</evidence>
<keyword evidence="4" id="KW-0488">Methylation</keyword>
<dbReference type="PROSITE" id="PS00409">
    <property type="entry name" value="PROKAR_NTER_METHYL"/>
    <property type="match status" value="1"/>
</dbReference>
<dbReference type="SUPFAM" id="SSF54523">
    <property type="entry name" value="Pili subunits"/>
    <property type="match status" value="1"/>
</dbReference>
<dbReference type="NCBIfam" id="TIGR01707">
    <property type="entry name" value="gspI"/>
    <property type="match status" value="1"/>
</dbReference>
<keyword evidence="5" id="KW-0997">Cell inner membrane</keyword>
<evidence type="ECO:0000256" key="1">
    <source>
        <dbReference type="ARBA" id="ARBA00004377"/>
    </source>
</evidence>
<evidence type="ECO:0000256" key="9">
    <source>
        <dbReference type="SAM" id="Phobius"/>
    </source>
</evidence>